<dbReference type="Proteomes" id="UP001209476">
    <property type="component" value="Unassembled WGS sequence"/>
</dbReference>
<proteinExistence type="predicted"/>
<accession>A0AAW5UXR0</accession>
<dbReference type="EMBL" id="JAPDUM010000002">
    <property type="protein sequence ID" value="MCW4165983.1"/>
    <property type="molecule type" value="Genomic_DNA"/>
</dbReference>
<dbReference type="RefSeq" id="WP_264912065.1">
    <property type="nucleotide sequence ID" value="NZ_JAPDUL010000003.1"/>
</dbReference>
<sequence>MRNILVRRGVYPWTISPEPRKDLGSPTDNSVRSADTIELKRLYVGHICIKRVIEGHLGGHLRDTWGTFISDSCIFLFADFVLKMKLQTELQTELQAILIGLFFIRLCFRLLA</sequence>
<reference evidence="1" key="1">
    <citation type="submission" date="2022-11" db="EMBL/GenBank/DDBJ databases">
        <title>Genomic repertoires linked with pathogenic potency of arthritogenic Prevotella copri isolated from the gut of rheumatoid arthritis patients.</title>
        <authorList>
            <person name="Nii T."/>
            <person name="Maeda Y."/>
            <person name="Motooka D."/>
            <person name="Naito M."/>
            <person name="Matsumoto Y."/>
            <person name="Ogawa T."/>
            <person name="Oguro-Igashira E."/>
            <person name="Kishikawa T."/>
            <person name="Yamashita M."/>
            <person name="Koizumi S."/>
            <person name="Kurakawa T."/>
            <person name="Okumura R."/>
            <person name="Kayama H."/>
            <person name="Murakami M."/>
            <person name="Sakaguchi T."/>
            <person name="Das B."/>
            <person name="Nakamura S."/>
            <person name="Okada Y."/>
            <person name="Kumanogoh A."/>
            <person name="Takeda K."/>
        </authorList>
    </citation>
    <scope>NUCLEOTIDE SEQUENCE</scope>
    <source>
        <strain evidence="1">RA-N001-16</strain>
    </source>
</reference>
<protein>
    <submittedName>
        <fullName evidence="1">Uncharacterized protein</fullName>
    </submittedName>
</protein>
<evidence type="ECO:0000313" key="1">
    <source>
        <dbReference type="EMBL" id="MCW4165983.1"/>
    </source>
</evidence>
<dbReference type="AlphaFoldDB" id="A0AAW5UXR0"/>
<comment type="caution">
    <text evidence="1">The sequence shown here is derived from an EMBL/GenBank/DDBJ whole genome shotgun (WGS) entry which is preliminary data.</text>
</comment>
<name>A0AAW5UXR0_9BACT</name>
<evidence type="ECO:0000313" key="2">
    <source>
        <dbReference type="Proteomes" id="UP001209476"/>
    </source>
</evidence>
<organism evidence="1 2">
    <name type="scientific">Segatella copri</name>
    <dbReference type="NCBI Taxonomy" id="165179"/>
    <lineage>
        <taxon>Bacteria</taxon>
        <taxon>Pseudomonadati</taxon>
        <taxon>Bacteroidota</taxon>
        <taxon>Bacteroidia</taxon>
        <taxon>Bacteroidales</taxon>
        <taxon>Prevotellaceae</taxon>
        <taxon>Segatella</taxon>
    </lineage>
</organism>
<gene>
    <name evidence="1" type="ORF">ONS98_12320</name>
</gene>